<feature type="transmembrane region" description="Helical" evidence="1">
    <location>
        <begin position="282"/>
        <end position="303"/>
    </location>
</feature>
<proteinExistence type="predicted"/>
<dbReference type="EMBL" id="MFIZ01000033">
    <property type="protein sequence ID" value="OGG11300.1"/>
    <property type="molecule type" value="Genomic_DNA"/>
</dbReference>
<dbReference type="SUPFAM" id="SSF53448">
    <property type="entry name" value="Nucleotide-diphospho-sugar transferases"/>
    <property type="match status" value="1"/>
</dbReference>
<gene>
    <name evidence="3" type="ORF">A2Z00_02355</name>
</gene>
<comment type="caution">
    <text evidence="3">The sequence shown here is derived from an EMBL/GenBank/DDBJ whole genome shotgun (WGS) entry which is preliminary data.</text>
</comment>
<organism evidence="3 4">
    <name type="scientific">Candidatus Gottesmanbacteria bacterium RBG_13_45_10</name>
    <dbReference type="NCBI Taxonomy" id="1798370"/>
    <lineage>
        <taxon>Bacteria</taxon>
        <taxon>Candidatus Gottesmaniibacteriota</taxon>
    </lineage>
</organism>
<protein>
    <recommendedName>
        <fullName evidence="2">Glycosyltransferase 2-like domain-containing protein</fullName>
    </recommendedName>
</protein>
<dbReference type="Gene3D" id="3.90.550.10">
    <property type="entry name" value="Spore Coat Polysaccharide Biosynthesis Protein SpsA, Chain A"/>
    <property type="match status" value="1"/>
</dbReference>
<evidence type="ECO:0000259" key="2">
    <source>
        <dbReference type="Pfam" id="PF00535"/>
    </source>
</evidence>
<dbReference type="STRING" id="1798370.A2Z00_02355"/>
<dbReference type="AlphaFoldDB" id="A0A1F5ZFT7"/>
<dbReference type="Proteomes" id="UP000177268">
    <property type="component" value="Unassembled WGS sequence"/>
</dbReference>
<dbReference type="InterPro" id="IPR029044">
    <property type="entry name" value="Nucleotide-diphossugar_trans"/>
</dbReference>
<keyword evidence="1" id="KW-1133">Transmembrane helix</keyword>
<evidence type="ECO:0000256" key="1">
    <source>
        <dbReference type="SAM" id="Phobius"/>
    </source>
</evidence>
<feature type="transmembrane region" description="Helical" evidence="1">
    <location>
        <begin position="309"/>
        <end position="327"/>
    </location>
</feature>
<evidence type="ECO:0000313" key="4">
    <source>
        <dbReference type="Proteomes" id="UP000177268"/>
    </source>
</evidence>
<dbReference type="Pfam" id="PF00535">
    <property type="entry name" value="Glycos_transf_2"/>
    <property type="match status" value="1"/>
</dbReference>
<dbReference type="InterPro" id="IPR001173">
    <property type="entry name" value="Glyco_trans_2-like"/>
</dbReference>
<name>A0A1F5ZFT7_9BACT</name>
<feature type="domain" description="Glycosyltransferase 2-like" evidence="2">
    <location>
        <begin position="24"/>
        <end position="130"/>
    </location>
</feature>
<keyword evidence="1" id="KW-0472">Membrane</keyword>
<evidence type="ECO:0000313" key="3">
    <source>
        <dbReference type="EMBL" id="OGG11300.1"/>
    </source>
</evidence>
<accession>A0A1F5ZFT7</accession>
<reference evidence="3 4" key="1">
    <citation type="journal article" date="2016" name="Nat. Commun.">
        <title>Thousands of microbial genomes shed light on interconnected biogeochemical processes in an aquifer system.</title>
        <authorList>
            <person name="Anantharaman K."/>
            <person name="Brown C.T."/>
            <person name="Hug L.A."/>
            <person name="Sharon I."/>
            <person name="Castelle C.J."/>
            <person name="Probst A.J."/>
            <person name="Thomas B.C."/>
            <person name="Singh A."/>
            <person name="Wilkins M.J."/>
            <person name="Karaoz U."/>
            <person name="Brodie E.L."/>
            <person name="Williams K.H."/>
            <person name="Hubbard S.S."/>
            <person name="Banfield J.F."/>
        </authorList>
    </citation>
    <scope>NUCLEOTIDE SEQUENCE [LARGE SCALE GENOMIC DNA]</scope>
</reference>
<keyword evidence="1" id="KW-0812">Transmembrane</keyword>
<sequence>MNKSYVRSLSVTIITGTLNPDIRIFEKSLRSVKSQTSTSVIQHLILDGGSNNGALELAKKFGCDVMSFPRVLESKANRIFSGLSRVKGDLLLLLESDNILTSDHWIRDMTVPFRDPKIFCTFSAYNAYEPDSDTLTKYFALLGSPDPTLSYLGKSDKIRMDQKRYDKGQILKQNPNYYVVRFTKENQPVMGDNGFIIRTSVLRKVVRKNQLFYHTDGYAELLQMGYDTVGVVKNSIIHVSRPNIIEQVKRRVDVKKHFTDEMKGKRKYLVYDPFSDKDKRNLLKYIIFSLTIIQPLYVSIRGYIKIREFAWFLHPLMCFLMVTFYGYSEIRKYLQKN</sequence>